<keyword evidence="6" id="KW-1185">Reference proteome</keyword>
<proteinExistence type="predicted"/>
<dbReference type="Pfam" id="PF19278">
    <property type="entry name" value="Hydant_A_C"/>
    <property type="match status" value="1"/>
</dbReference>
<dbReference type="InterPro" id="IPR002821">
    <property type="entry name" value="Hydantoinase_A"/>
</dbReference>
<dbReference type="Pfam" id="PF05378">
    <property type="entry name" value="Hydant_A_N"/>
    <property type="match status" value="1"/>
</dbReference>
<dbReference type="PANTHER" id="PTHR11365:SF23">
    <property type="entry name" value="HYPOTHETICAL 5-OXOPROLINASE (EUROFUNG)-RELATED"/>
    <property type="match status" value="1"/>
</dbReference>
<dbReference type="InterPro" id="IPR008040">
    <property type="entry name" value="Hydant_A_N"/>
</dbReference>
<evidence type="ECO:0000256" key="1">
    <source>
        <dbReference type="SAM" id="MobiDB-lite"/>
    </source>
</evidence>
<evidence type="ECO:0000313" key="6">
    <source>
        <dbReference type="Proteomes" id="UP000706525"/>
    </source>
</evidence>
<dbReference type="RefSeq" id="WP_223982811.1">
    <property type="nucleotide sequence ID" value="NZ_CAJZAG010000002.1"/>
</dbReference>
<evidence type="ECO:0000313" key="5">
    <source>
        <dbReference type="EMBL" id="CAG9166473.1"/>
    </source>
</evidence>
<gene>
    <name evidence="5" type="primary">apc3_1</name>
    <name evidence="5" type="ORF">LMG32289_01026</name>
</gene>
<keyword evidence="5" id="KW-0436">Ligase</keyword>
<protein>
    <submittedName>
        <fullName evidence="5">Acetophenone carboxylase gamma subunit</fullName>
        <ecNumber evidence="5">6.4.1.8</ecNumber>
    </submittedName>
</protein>
<accession>A0ABM8WGL6</accession>
<comment type="caution">
    <text evidence="5">The sequence shown here is derived from an EMBL/GenBank/DDBJ whole genome shotgun (WGS) entry which is preliminary data.</text>
</comment>
<feature type="domain" description="Hydantoinase A/oxoprolinase" evidence="2">
    <location>
        <begin position="196"/>
        <end position="480"/>
    </location>
</feature>
<name>A0ABM8WGL6_9BURK</name>
<sequence>MKVGVEVGGTFTDLVAHSGGEVRVIKVPSTPSSPDIGVVNALRAAGIDFSQIEDFAHGSTVATNAVLERKGGKVAFVATEGFRDILFLQRHDRRRIYDLFYKKPAPPLPRRACFEAHERVLTDGTVERALDERRFRAEVLPLLEAGAYDAVAICLLNAYRNPEHELRLAQLIRDALPGIVVTCSHQVACEFREYERASTAVLSAFVQPVIAGYLGRLTETLTREGFRGRFSVMQSNGGRLPAEAMSENAISALFSGPAAGVVGAVRQVVRSGYRNIITFDMGGTSSDVCLVQDGKPTLAPETEIDGLPVRTPVLDIVSVGAGGGSLIWIDDGGMLRVGPESAGAQPGPACYGKGGTQPTITDAHVVLGTVRPEAFLGGQMSLDVAAAHRAFDALAAHFKLPVEAVAYNAVRLSNANIVRAIQLVSTERGRDPRDYVLVPFGGAGPMQAAQIAEELGIDTVVAPPNPGVTSAHGLLASDFIKYETTTHRVQVGDDTCGDLRTRFATMKHDLEAQFVRMSFDQPLTFGFTLEMRYVGQAFEVPLELDAAALAKLDRASLEAAFIDAHHRIYFHSDKSGRPMEVVALRVGATLAAPPLAATSQNAGGTGSTDAAPGEPALYDGTQWAPCARRTVTGLATRQQAVQGPAVLEDYTTTVLVPAGWKAAVDPQSNLILSKEA</sequence>
<dbReference type="InterPro" id="IPR049517">
    <property type="entry name" value="ACX-like_C"/>
</dbReference>
<feature type="domain" description="Acetophenone carboxylase-like C-terminal" evidence="4">
    <location>
        <begin position="503"/>
        <end position="666"/>
    </location>
</feature>
<organism evidence="5 6">
    <name type="scientific">Cupriavidus pampae</name>
    <dbReference type="NCBI Taxonomy" id="659251"/>
    <lineage>
        <taxon>Bacteria</taxon>
        <taxon>Pseudomonadati</taxon>
        <taxon>Pseudomonadota</taxon>
        <taxon>Betaproteobacteria</taxon>
        <taxon>Burkholderiales</taxon>
        <taxon>Burkholderiaceae</taxon>
        <taxon>Cupriavidus</taxon>
    </lineage>
</organism>
<dbReference type="Pfam" id="PF01968">
    <property type="entry name" value="Hydantoinase_A"/>
    <property type="match status" value="1"/>
</dbReference>
<dbReference type="Proteomes" id="UP000706525">
    <property type="component" value="Unassembled WGS sequence"/>
</dbReference>
<reference evidence="5 6" key="1">
    <citation type="submission" date="2021-08" db="EMBL/GenBank/DDBJ databases">
        <authorList>
            <person name="Peeters C."/>
        </authorList>
    </citation>
    <scope>NUCLEOTIDE SEQUENCE [LARGE SCALE GENOMIC DNA]</scope>
    <source>
        <strain evidence="5 6">LMG 32289</strain>
    </source>
</reference>
<dbReference type="GO" id="GO:0016874">
    <property type="term" value="F:ligase activity"/>
    <property type="evidence" value="ECO:0007669"/>
    <property type="project" value="UniProtKB-KW"/>
</dbReference>
<evidence type="ECO:0000259" key="2">
    <source>
        <dbReference type="Pfam" id="PF01968"/>
    </source>
</evidence>
<feature type="region of interest" description="Disordered" evidence="1">
    <location>
        <begin position="596"/>
        <end position="615"/>
    </location>
</feature>
<dbReference type="EMBL" id="CAJZAG010000002">
    <property type="protein sequence ID" value="CAG9166473.1"/>
    <property type="molecule type" value="Genomic_DNA"/>
</dbReference>
<dbReference type="EC" id="6.4.1.8" evidence="5"/>
<dbReference type="PANTHER" id="PTHR11365">
    <property type="entry name" value="5-OXOPROLINASE RELATED"/>
    <property type="match status" value="1"/>
</dbReference>
<feature type="domain" description="Hydantoinase/oxoprolinase N-terminal" evidence="3">
    <location>
        <begin position="2"/>
        <end position="174"/>
    </location>
</feature>
<evidence type="ECO:0000259" key="3">
    <source>
        <dbReference type="Pfam" id="PF05378"/>
    </source>
</evidence>
<dbReference type="InterPro" id="IPR045079">
    <property type="entry name" value="Oxoprolinase-like"/>
</dbReference>
<evidence type="ECO:0000259" key="4">
    <source>
        <dbReference type="Pfam" id="PF19278"/>
    </source>
</evidence>